<name>A0AA36JDP9_9DINO</name>
<evidence type="ECO:0000313" key="1">
    <source>
        <dbReference type="EMBL" id="CAJ1403108.1"/>
    </source>
</evidence>
<reference evidence="1" key="1">
    <citation type="submission" date="2023-08" db="EMBL/GenBank/DDBJ databases">
        <authorList>
            <person name="Chen Y."/>
            <person name="Shah S."/>
            <person name="Dougan E. K."/>
            <person name="Thang M."/>
            <person name="Chan C."/>
        </authorList>
    </citation>
    <scope>NUCLEOTIDE SEQUENCE</scope>
</reference>
<evidence type="ECO:0000313" key="2">
    <source>
        <dbReference type="Proteomes" id="UP001178507"/>
    </source>
</evidence>
<gene>
    <name evidence="1" type="ORF">EVOR1521_LOCUS25851</name>
</gene>
<organism evidence="1 2">
    <name type="scientific">Effrenium voratum</name>
    <dbReference type="NCBI Taxonomy" id="2562239"/>
    <lineage>
        <taxon>Eukaryota</taxon>
        <taxon>Sar</taxon>
        <taxon>Alveolata</taxon>
        <taxon>Dinophyceae</taxon>
        <taxon>Suessiales</taxon>
        <taxon>Symbiodiniaceae</taxon>
        <taxon>Effrenium</taxon>
    </lineage>
</organism>
<sequence>MGCERRHGSVPPRPVMVLLAGLCGSMQLSSAAFILKLVPVMTTCPRPPGLTSPNVALHARGGGRSVSCEDVKKSIMKRRAVLDKDLRNLEKYDKIDKGHARELDTKTKGLETDLARWDRLGCGPDDDVDKVLTEIAEAKEVLDQKRE</sequence>
<protein>
    <submittedName>
        <fullName evidence="1">Uncharacterized protein</fullName>
    </submittedName>
</protein>
<comment type="caution">
    <text evidence="1">The sequence shown here is derived from an EMBL/GenBank/DDBJ whole genome shotgun (WGS) entry which is preliminary data.</text>
</comment>
<dbReference type="EMBL" id="CAUJNA010003481">
    <property type="protein sequence ID" value="CAJ1403108.1"/>
    <property type="molecule type" value="Genomic_DNA"/>
</dbReference>
<dbReference type="Proteomes" id="UP001178507">
    <property type="component" value="Unassembled WGS sequence"/>
</dbReference>
<accession>A0AA36JDP9</accession>
<proteinExistence type="predicted"/>
<dbReference type="AlphaFoldDB" id="A0AA36JDP9"/>
<keyword evidence="2" id="KW-1185">Reference proteome</keyword>